<sequence>MGSTGSTMIDAIGIPILNLDKNATSETIRDLIMTLGHAQEIGDISTAIESSLYGNIKEVKWIQISDNNGYIIVFSNETEKEKAIKLIPGCSSVSTIIYKVQFRQTYEEYRDSFCLVSYRKRIDGELTFTLCSIAMFLITFTSNLKIDFKKT</sequence>
<protein>
    <submittedName>
        <fullName evidence="1">Uncharacterized protein</fullName>
    </submittedName>
</protein>
<evidence type="ECO:0000313" key="1">
    <source>
        <dbReference type="WBParaSite" id="maker-PairedContig_3461-snap-gene-0.4-mRNA-1"/>
    </source>
</evidence>
<dbReference type="STRING" id="6293.A0A1I8EN48"/>
<proteinExistence type="predicted"/>
<dbReference type="WBParaSite" id="maker-PairedContig_3461-snap-gene-0.4-mRNA-1">
    <property type="protein sequence ID" value="maker-PairedContig_3461-snap-gene-0.4-mRNA-1"/>
    <property type="gene ID" value="maker-PairedContig_3461-snap-gene-0.4"/>
</dbReference>
<dbReference type="AlphaFoldDB" id="A0A1I8EN48"/>
<name>A0A1I8EN48_WUCBA</name>
<organism evidence="1">
    <name type="scientific">Wuchereria bancrofti</name>
    <dbReference type="NCBI Taxonomy" id="6293"/>
    <lineage>
        <taxon>Eukaryota</taxon>
        <taxon>Metazoa</taxon>
        <taxon>Ecdysozoa</taxon>
        <taxon>Nematoda</taxon>
        <taxon>Chromadorea</taxon>
        <taxon>Rhabditida</taxon>
        <taxon>Spirurina</taxon>
        <taxon>Spiruromorpha</taxon>
        <taxon>Filarioidea</taxon>
        <taxon>Onchocercidae</taxon>
        <taxon>Wuchereria</taxon>
    </lineage>
</organism>
<reference evidence="1" key="1">
    <citation type="submission" date="2016-11" db="UniProtKB">
        <authorList>
            <consortium name="WormBaseParasite"/>
        </authorList>
    </citation>
    <scope>IDENTIFICATION</scope>
    <source>
        <strain evidence="1">pt0022</strain>
    </source>
</reference>
<accession>A0A1I8EN48</accession>